<proteinExistence type="predicted"/>
<dbReference type="EMBL" id="HBIZ01014207">
    <property type="protein sequence ID" value="CAE0756073.1"/>
    <property type="molecule type" value="Transcribed_RNA"/>
</dbReference>
<accession>A0A7S4B6P9</accession>
<evidence type="ECO:0000313" key="2">
    <source>
        <dbReference type="EMBL" id="CAE0756073.1"/>
    </source>
</evidence>
<feature type="compositionally biased region" description="Polar residues" evidence="1">
    <location>
        <begin position="92"/>
        <end position="101"/>
    </location>
</feature>
<name>A0A7S4B6P9_CHRCT</name>
<feature type="region of interest" description="Disordered" evidence="1">
    <location>
        <begin position="80"/>
        <end position="101"/>
    </location>
</feature>
<protein>
    <submittedName>
        <fullName evidence="2">Uncharacterized protein</fullName>
    </submittedName>
</protein>
<evidence type="ECO:0000256" key="1">
    <source>
        <dbReference type="SAM" id="MobiDB-lite"/>
    </source>
</evidence>
<organism evidence="2">
    <name type="scientific">Chrysotila carterae</name>
    <name type="common">Marine alga</name>
    <name type="synonym">Syracosphaera carterae</name>
    <dbReference type="NCBI Taxonomy" id="13221"/>
    <lineage>
        <taxon>Eukaryota</taxon>
        <taxon>Haptista</taxon>
        <taxon>Haptophyta</taxon>
        <taxon>Prymnesiophyceae</taxon>
        <taxon>Isochrysidales</taxon>
        <taxon>Isochrysidaceae</taxon>
        <taxon>Chrysotila</taxon>
    </lineage>
</organism>
<sequence length="101" mass="11000">MFARIPTKRDAHVSIGQQSRAGLAVGAHACALTYAARCTYVDWPTVSREGGQNARAIVGESALQDLPWVRMLARIPSQRDAHVTHRDAHASIGQQSRARVV</sequence>
<reference evidence="2" key="1">
    <citation type="submission" date="2021-01" db="EMBL/GenBank/DDBJ databases">
        <authorList>
            <person name="Corre E."/>
            <person name="Pelletier E."/>
            <person name="Niang G."/>
            <person name="Scheremetjew M."/>
            <person name="Finn R."/>
            <person name="Kale V."/>
            <person name="Holt S."/>
            <person name="Cochrane G."/>
            <person name="Meng A."/>
            <person name="Brown T."/>
            <person name="Cohen L."/>
        </authorList>
    </citation>
    <scope>NUCLEOTIDE SEQUENCE</scope>
    <source>
        <strain evidence="2">CCMP645</strain>
    </source>
</reference>
<feature type="compositionally biased region" description="Basic and acidic residues" evidence="1">
    <location>
        <begin position="80"/>
        <end position="89"/>
    </location>
</feature>
<gene>
    <name evidence="2" type="ORF">PCAR00345_LOCUS8667</name>
</gene>
<dbReference type="AlphaFoldDB" id="A0A7S4B6P9"/>